<dbReference type="Proteomes" id="UP001142393">
    <property type="component" value="Unassembled WGS sequence"/>
</dbReference>
<sequence length="140" mass="16348">MAMASNPPFVLHEYKHQHPERSQHGPRLPPIPDLRFEPSYLRSIQPYIRLRTLQPGHKSTVKKGVDSKGRVDQEDGKTRQKIEQETVDVDWSQVLWVTARDQILSPLFQGALWALITFYFTPYSRRFTDAIVQHLPSRRS</sequence>
<comment type="caution">
    <text evidence="2">The sequence shown here is derived from an EMBL/GenBank/DDBJ whole genome shotgun (WGS) entry which is preliminary data.</text>
</comment>
<dbReference type="Pfam" id="PF08589">
    <property type="entry name" value="ATG43"/>
    <property type="match status" value="1"/>
</dbReference>
<dbReference type="AlphaFoldDB" id="A0A9W8TYU0"/>
<keyword evidence="3" id="KW-1185">Reference proteome</keyword>
<dbReference type="GO" id="GO:0000423">
    <property type="term" value="P:mitophagy"/>
    <property type="evidence" value="ECO:0007669"/>
    <property type="project" value="InterPro"/>
</dbReference>
<proteinExistence type="predicted"/>
<evidence type="ECO:0000313" key="2">
    <source>
        <dbReference type="EMBL" id="KAJ3746000.1"/>
    </source>
</evidence>
<accession>A0A9W8TYU0</accession>
<feature type="compositionally biased region" description="Basic and acidic residues" evidence="1">
    <location>
        <begin position="63"/>
        <end position="79"/>
    </location>
</feature>
<evidence type="ECO:0000313" key="3">
    <source>
        <dbReference type="Proteomes" id="UP001142393"/>
    </source>
</evidence>
<feature type="region of interest" description="Disordered" evidence="1">
    <location>
        <begin position="58"/>
        <end position="79"/>
    </location>
</feature>
<dbReference type="EMBL" id="JANVFU010000004">
    <property type="protein sequence ID" value="KAJ3746000.1"/>
    <property type="molecule type" value="Genomic_DNA"/>
</dbReference>
<name>A0A9W8TYU0_9AGAR</name>
<protein>
    <submittedName>
        <fullName evidence="2">Uncharacterized protein</fullName>
    </submittedName>
</protein>
<organism evidence="2 3">
    <name type="scientific">Lentinula detonsa</name>
    <dbReference type="NCBI Taxonomy" id="2804962"/>
    <lineage>
        <taxon>Eukaryota</taxon>
        <taxon>Fungi</taxon>
        <taxon>Dikarya</taxon>
        <taxon>Basidiomycota</taxon>
        <taxon>Agaricomycotina</taxon>
        <taxon>Agaricomycetes</taxon>
        <taxon>Agaricomycetidae</taxon>
        <taxon>Agaricales</taxon>
        <taxon>Marasmiineae</taxon>
        <taxon>Omphalotaceae</taxon>
        <taxon>Lentinula</taxon>
    </lineage>
</organism>
<dbReference type="PANTHER" id="PTHR38699:SF1">
    <property type="entry name" value="MITOPHAGY RECEPTOR ATG43"/>
    <property type="match status" value="1"/>
</dbReference>
<evidence type="ECO:0000256" key="1">
    <source>
        <dbReference type="SAM" id="MobiDB-lite"/>
    </source>
</evidence>
<dbReference type="GO" id="GO:0140580">
    <property type="term" value="F:mitochondrion autophagosome adaptor activity"/>
    <property type="evidence" value="ECO:0007669"/>
    <property type="project" value="InterPro"/>
</dbReference>
<dbReference type="InterPro" id="IPR013898">
    <property type="entry name" value="Atg43"/>
</dbReference>
<gene>
    <name evidence="2" type="ORF">DFH05DRAFT_1522600</name>
</gene>
<reference evidence="2 3" key="1">
    <citation type="journal article" date="2023" name="Proc. Natl. Acad. Sci. U.S.A.">
        <title>A global phylogenomic analysis of the shiitake genus Lentinula.</title>
        <authorList>
            <person name="Sierra-Patev S."/>
            <person name="Min B."/>
            <person name="Naranjo-Ortiz M."/>
            <person name="Looney B."/>
            <person name="Konkel Z."/>
            <person name="Slot J.C."/>
            <person name="Sakamoto Y."/>
            <person name="Steenwyk J.L."/>
            <person name="Rokas A."/>
            <person name="Carro J."/>
            <person name="Camarero S."/>
            <person name="Ferreira P."/>
            <person name="Molpeceres G."/>
            <person name="Ruiz-Duenas F.J."/>
            <person name="Serrano A."/>
            <person name="Henrissat B."/>
            <person name="Drula E."/>
            <person name="Hughes K.W."/>
            <person name="Mata J.L."/>
            <person name="Ishikawa N.K."/>
            <person name="Vargas-Isla R."/>
            <person name="Ushijima S."/>
            <person name="Smith C.A."/>
            <person name="Donoghue J."/>
            <person name="Ahrendt S."/>
            <person name="Andreopoulos W."/>
            <person name="He G."/>
            <person name="LaButti K."/>
            <person name="Lipzen A."/>
            <person name="Ng V."/>
            <person name="Riley R."/>
            <person name="Sandor L."/>
            <person name="Barry K."/>
            <person name="Martinez A.T."/>
            <person name="Xiao Y."/>
            <person name="Gibbons J.G."/>
            <person name="Terashima K."/>
            <person name="Grigoriev I.V."/>
            <person name="Hibbett D."/>
        </authorList>
    </citation>
    <scope>NUCLEOTIDE SEQUENCE [LARGE SCALE GENOMIC DNA]</scope>
    <source>
        <strain evidence="2 3">TFB7810</strain>
    </source>
</reference>
<dbReference type="PANTHER" id="PTHR38699">
    <property type="entry name" value="CHROMOSOME 1, WHOLE GENOME SHOTGUN SEQUENCE"/>
    <property type="match status" value="1"/>
</dbReference>